<keyword evidence="3" id="KW-1185">Reference proteome</keyword>
<dbReference type="Pfam" id="PF01381">
    <property type="entry name" value="HTH_3"/>
    <property type="match status" value="1"/>
</dbReference>
<dbReference type="SUPFAM" id="SSF47413">
    <property type="entry name" value="lambda repressor-like DNA-binding domains"/>
    <property type="match status" value="1"/>
</dbReference>
<organism evidence="2 3">
    <name type="scientific">Actinomadura parmotrematis</name>
    <dbReference type="NCBI Taxonomy" id="2864039"/>
    <lineage>
        <taxon>Bacteria</taxon>
        <taxon>Bacillati</taxon>
        <taxon>Actinomycetota</taxon>
        <taxon>Actinomycetes</taxon>
        <taxon>Streptosporangiales</taxon>
        <taxon>Thermomonosporaceae</taxon>
        <taxon>Actinomadura</taxon>
    </lineage>
</organism>
<feature type="domain" description="HTH cro/C1-type" evidence="1">
    <location>
        <begin position="20"/>
        <end position="63"/>
    </location>
</feature>
<evidence type="ECO:0000259" key="1">
    <source>
        <dbReference type="PROSITE" id="PS50943"/>
    </source>
</evidence>
<dbReference type="Pfam" id="PF19054">
    <property type="entry name" value="DUF5753"/>
    <property type="match status" value="1"/>
</dbReference>
<dbReference type="RefSeq" id="WP_220164789.1">
    <property type="nucleotide sequence ID" value="NZ_JAIBOA010000004.1"/>
</dbReference>
<dbReference type="CDD" id="cd00093">
    <property type="entry name" value="HTH_XRE"/>
    <property type="match status" value="1"/>
</dbReference>
<name>A0ABS7FPJ8_9ACTN</name>
<sequence>MTNEPPDPCSSMYAWIAYSLRFQRVERGLSGDALAKILKHSRSTISRLESGEAKLTDKQAATLDREWRTGKFFTIALWFARLGHDPNRQASYFAFEARASMIRMFNGQYIPALFQTESVARAMLVAGRNDDIEGALAKRLTRQKLMERTPRPELWLIMPETVLWWPIGGAEVWREQLAHLLALAELPNVTLRIMPRTAGAHEGLDGTFKVISVQGGEVGFVEAPTGGRLVAEESEAQALRLRFERIGALALPVDSSRKLIVETLESL</sequence>
<reference evidence="2 3" key="1">
    <citation type="submission" date="2021-07" db="EMBL/GenBank/DDBJ databases">
        <title>Actinomadura sp. PM05-2 isolated from lichen.</title>
        <authorList>
            <person name="Somphong A."/>
            <person name="Phongsopitanun W."/>
            <person name="Tanasupawat S."/>
            <person name="Peongsungnone V."/>
        </authorList>
    </citation>
    <scope>NUCLEOTIDE SEQUENCE [LARGE SCALE GENOMIC DNA]</scope>
    <source>
        <strain evidence="2 3">PM05-2</strain>
    </source>
</reference>
<dbReference type="PROSITE" id="PS50943">
    <property type="entry name" value="HTH_CROC1"/>
    <property type="match status" value="1"/>
</dbReference>
<dbReference type="Proteomes" id="UP000774570">
    <property type="component" value="Unassembled WGS sequence"/>
</dbReference>
<gene>
    <name evidence="2" type="ORF">K1Y72_08145</name>
</gene>
<accession>A0ABS7FPJ8</accession>
<comment type="caution">
    <text evidence="2">The sequence shown here is derived from an EMBL/GenBank/DDBJ whole genome shotgun (WGS) entry which is preliminary data.</text>
</comment>
<evidence type="ECO:0000313" key="2">
    <source>
        <dbReference type="EMBL" id="MBW8482328.1"/>
    </source>
</evidence>
<evidence type="ECO:0000313" key="3">
    <source>
        <dbReference type="Proteomes" id="UP000774570"/>
    </source>
</evidence>
<dbReference type="InterPro" id="IPR010982">
    <property type="entry name" value="Lambda_DNA-bd_dom_sf"/>
</dbReference>
<protein>
    <submittedName>
        <fullName evidence="2">Helix-turn-helix transcriptional regulator</fullName>
    </submittedName>
</protein>
<proteinExistence type="predicted"/>
<dbReference type="Gene3D" id="1.10.260.40">
    <property type="entry name" value="lambda repressor-like DNA-binding domains"/>
    <property type="match status" value="1"/>
</dbReference>
<dbReference type="InterPro" id="IPR001387">
    <property type="entry name" value="Cro/C1-type_HTH"/>
</dbReference>
<dbReference type="EMBL" id="JAIBOA010000004">
    <property type="protein sequence ID" value="MBW8482328.1"/>
    <property type="molecule type" value="Genomic_DNA"/>
</dbReference>
<dbReference type="InterPro" id="IPR043917">
    <property type="entry name" value="DUF5753"/>
</dbReference>